<evidence type="ECO:0000313" key="2">
    <source>
        <dbReference type="Proteomes" id="UP000198426"/>
    </source>
</evidence>
<proteinExistence type="predicted"/>
<dbReference type="Gene3D" id="3.30.420.240">
    <property type="match status" value="1"/>
</dbReference>
<evidence type="ECO:0000313" key="1">
    <source>
        <dbReference type="EMBL" id="SNT38102.1"/>
    </source>
</evidence>
<keyword evidence="2" id="KW-1185">Reference proteome</keyword>
<protein>
    <recommendedName>
        <fullName evidence="3">Phage terminase-like protein, large subunit, contains N-terminal HTH domain</fullName>
    </recommendedName>
</protein>
<evidence type="ECO:0008006" key="3">
    <source>
        <dbReference type="Google" id="ProtNLM"/>
    </source>
</evidence>
<accession>A0A239M7J7</accession>
<organism evidence="1 2">
    <name type="scientific">Tropicimonas sediminicola</name>
    <dbReference type="NCBI Taxonomy" id="1031541"/>
    <lineage>
        <taxon>Bacteria</taxon>
        <taxon>Pseudomonadati</taxon>
        <taxon>Pseudomonadota</taxon>
        <taxon>Alphaproteobacteria</taxon>
        <taxon>Rhodobacterales</taxon>
        <taxon>Roseobacteraceae</taxon>
        <taxon>Tropicimonas</taxon>
    </lineage>
</organism>
<dbReference type="Proteomes" id="UP000198426">
    <property type="component" value="Unassembled WGS sequence"/>
</dbReference>
<dbReference type="EMBL" id="FZOY01000013">
    <property type="protein sequence ID" value="SNT38102.1"/>
    <property type="molecule type" value="Genomic_DNA"/>
</dbReference>
<dbReference type="Gene3D" id="3.40.50.300">
    <property type="entry name" value="P-loop containing nucleotide triphosphate hydrolases"/>
    <property type="match status" value="1"/>
</dbReference>
<dbReference type="RefSeq" id="WP_089235403.1">
    <property type="nucleotide sequence ID" value="NZ_FZOY01000013.1"/>
</dbReference>
<dbReference type="OrthoDB" id="280696at2"/>
<dbReference type="AlphaFoldDB" id="A0A239M7J7"/>
<reference evidence="1 2" key="1">
    <citation type="submission" date="2017-06" db="EMBL/GenBank/DDBJ databases">
        <authorList>
            <person name="Kim H.J."/>
            <person name="Triplett B.A."/>
        </authorList>
    </citation>
    <scope>NUCLEOTIDE SEQUENCE [LARGE SCALE GENOMIC DNA]</scope>
    <source>
        <strain evidence="1 2">DSM 29339</strain>
    </source>
</reference>
<dbReference type="InterPro" id="IPR027417">
    <property type="entry name" value="P-loop_NTPase"/>
</dbReference>
<gene>
    <name evidence="1" type="ORF">SAMN05421757_11367</name>
</gene>
<name>A0A239M7J7_9RHOB</name>
<sequence>MNIVEAMRDPQLFADAFGADSFAPWRALLGAFYGLELTEDEAKTVQAITGRESVPQSAFRELWLAVGRRGGKSYAAALVAVYEAAFRDHRAKLAPGEWATVMLLAADRQQARTLLRYVRGMFDHPMLRPMVSRETSDGLELTNRCAIEVHTASHRAVRGYTCAAVICDEIAFWQSEGVSPDAEIIAALRPSLATLDGRLVCISSPYARRGVLWETYRRYYGSKSDRVLVAQAPSRTMNPTLPQRIVDDAIKDDAARASAEYLANFRDDIATFVDGRVIAECTRRSPLELPYWSKHRYFAFADPAGGGADEFTLAIGHMDGRRCIVDVVRGLKGSPPAIVAEYADLLASYRIRRVSGDRYAGHWPRDAFRAHGIGYVVAEMHRSDLYVELLASLNSGLVELPPDEMLARQFMALERRTSRTGRDMIDHPPGGHDDRANAVAGLVIGASLNASKICVTGIGSYPST</sequence>